<evidence type="ECO:0000313" key="2">
    <source>
        <dbReference type="Proteomes" id="UP000799291"/>
    </source>
</evidence>
<sequence length="182" mass="20741">MPHVPDKNNSMGVTVDVLVVRRGRKAAVTLSPAMRTPRIRHQTRAKSFTCSAHSSRPLKSRSCHWTNLEKQQVTYCSAIRAMRLRMQPGTRLEEMMEARIEQAKLDVRETRQFPNGSRPAAINLLTGNHTWYEGRSSGLRMSLSSTACGVANGSRAWMVASRRGPTRTMQRLMLRRRRRHSN</sequence>
<reference evidence="1" key="1">
    <citation type="journal article" date="2020" name="Stud. Mycol.">
        <title>101 Dothideomycetes genomes: a test case for predicting lifestyles and emergence of pathogens.</title>
        <authorList>
            <person name="Haridas S."/>
            <person name="Albert R."/>
            <person name="Binder M."/>
            <person name="Bloem J."/>
            <person name="Labutti K."/>
            <person name="Salamov A."/>
            <person name="Andreopoulos B."/>
            <person name="Baker S."/>
            <person name="Barry K."/>
            <person name="Bills G."/>
            <person name="Bluhm B."/>
            <person name="Cannon C."/>
            <person name="Castanera R."/>
            <person name="Culley D."/>
            <person name="Daum C."/>
            <person name="Ezra D."/>
            <person name="Gonzalez J."/>
            <person name="Henrissat B."/>
            <person name="Kuo A."/>
            <person name="Liang C."/>
            <person name="Lipzen A."/>
            <person name="Lutzoni F."/>
            <person name="Magnuson J."/>
            <person name="Mondo S."/>
            <person name="Nolan M."/>
            <person name="Ohm R."/>
            <person name="Pangilinan J."/>
            <person name="Park H.-J."/>
            <person name="Ramirez L."/>
            <person name="Alfaro M."/>
            <person name="Sun H."/>
            <person name="Tritt A."/>
            <person name="Yoshinaga Y."/>
            <person name="Zwiers L.-H."/>
            <person name="Turgeon B."/>
            <person name="Goodwin S."/>
            <person name="Spatafora J."/>
            <person name="Crous P."/>
            <person name="Grigoriev I."/>
        </authorList>
    </citation>
    <scope>NUCLEOTIDE SEQUENCE</scope>
    <source>
        <strain evidence="1">CBS 122367</strain>
    </source>
</reference>
<evidence type="ECO:0000313" key="1">
    <source>
        <dbReference type="EMBL" id="KAF2677145.1"/>
    </source>
</evidence>
<protein>
    <submittedName>
        <fullName evidence="1">Uncharacterized protein</fullName>
    </submittedName>
</protein>
<dbReference type="Proteomes" id="UP000799291">
    <property type="component" value="Unassembled WGS sequence"/>
</dbReference>
<gene>
    <name evidence="1" type="ORF">K458DRAFT_164156</name>
</gene>
<keyword evidence="2" id="KW-1185">Reference proteome</keyword>
<dbReference type="EMBL" id="MU005625">
    <property type="protein sequence ID" value="KAF2677145.1"/>
    <property type="molecule type" value="Genomic_DNA"/>
</dbReference>
<organism evidence="1 2">
    <name type="scientific">Lentithecium fluviatile CBS 122367</name>
    <dbReference type="NCBI Taxonomy" id="1168545"/>
    <lineage>
        <taxon>Eukaryota</taxon>
        <taxon>Fungi</taxon>
        <taxon>Dikarya</taxon>
        <taxon>Ascomycota</taxon>
        <taxon>Pezizomycotina</taxon>
        <taxon>Dothideomycetes</taxon>
        <taxon>Pleosporomycetidae</taxon>
        <taxon>Pleosporales</taxon>
        <taxon>Massarineae</taxon>
        <taxon>Lentitheciaceae</taxon>
        <taxon>Lentithecium</taxon>
    </lineage>
</organism>
<proteinExistence type="predicted"/>
<dbReference type="AlphaFoldDB" id="A0A6G1IG84"/>
<name>A0A6G1IG84_9PLEO</name>
<accession>A0A6G1IG84</accession>